<dbReference type="PANTHER" id="PTHR38116">
    <property type="entry name" value="CHROMOSOME 7, WHOLE GENOME SHOTGUN SEQUENCE"/>
    <property type="match status" value="1"/>
</dbReference>
<dbReference type="PANTHER" id="PTHR38116:SF9">
    <property type="entry name" value="BZIP DOMAIN-CONTAINING PROTEIN"/>
    <property type="match status" value="1"/>
</dbReference>
<dbReference type="GeneID" id="37019736"/>
<dbReference type="AlphaFoldDB" id="A0A316V2V3"/>
<name>A0A316V2V3_9BASI</name>
<gene>
    <name evidence="2" type="ORF">FA14DRAFT_158401</name>
</gene>
<feature type="compositionally biased region" description="Polar residues" evidence="1">
    <location>
        <begin position="13"/>
        <end position="24"/>
    </location>
</feature>
<dbReference type="Proteomes" id="UP000245771">
    <property type="component" value="Unassembled WGS sequence"/>
</dbReference>
<proteinExistence type="predicted"/>
<dbReference type="Pfam" id="PF11905">
    <property type="entry name" value="DUF3425"/>
    <property type="match status" value="1"/>
</dbReference>
<reference evidence="2 3" key="1">
    <citation type="journal article" date="2018" name="Mol. Biol. Evol.">
        <title>Broad Genomic Sampling Reveals a Smut Pathogenic Ancestry of the Fungal Clade Ustilaginomycotina.</title>
        <authorList>
            <person name="Kijpornyongpan T."/>
            <person name="Mondo S.J."/>
            <person name="Barry K."/>
            <person name="Sandor L."/>
            <person name="Lee J."/>
            <person name="Lipzen A."/>
            <person name="Pangilinan J."/>
            <person name="LaButti K."/>
            <person name="Hainaut M."/>
            <person name="Henrissat B."/>
            <person name="Grigoriev I.V."/>
            <person name="Spatafora J.W."/>
            <person name="Aime M.C."/>
        </authorList>
    </citation>
    <scope>NUCLEOTIDE SEQUENCE [LARGE SCALE GENOMIC DNA]</scope>
    <source>
        <strain evidence="2 3">MCA 3882</strain>
    </source>
</reference>
<accession>A0A316V2V3</accession>
<keyword evidence="3" id="KW-1185">Reference proteome</keyword>
<dbReference type="OrthoDB" id="2245989at2759"/>
<evidence type="ECO:0008006" key="4">
    <source>
        <dbReference type="Google" id="ProtNLM"/>
    </source>
</evidence>
<sequence>MEVIDNFVDMESESGTLASGSSTPFKDAQEARARRREQTRLAQRRFRARQKCKANLEALKLDVDPSPSWFDPNAKTISLADSVSNALLSHMYVFKTSEAMWAAYLLSNWLNVSKSQSRASAGKAVDTAGMSSCPENSPCDDGMEEARSALSDFIQNTYASYIQSNTSEQAKPIPSRPVLDWFRASLAVGIALGLPNDELAKCKSTSQIKYHWNQRTAKSFPIPPNMHPVEEQFNTPHGLAIDLLPWPETRKKAIVAIKSGVIDHDTFKIDTVFGRDAQRLTCSPFIIHGISKEDVFSFEDFDENDANVAMNPENWECAQTWLEKYWFLVDEETVKQTNYWRSQRGLPPVRIYDVDL</sequence>
<dbReference type="InterPro" id="IPR021833">
    <property type="entry name" value="DUF3425"/>
</dbReference>
<evidence type="ECO:0000313" key="2">
    <source>
        <dbReference type="EMBL" id="PWN31584.1"/>
    </source>
</evidence>
<evidence type="ECO:0000313" key="3">
    <source>
        <dbReference type="Proteomes" id="UP000245771"/>
    </source>
</evidence>
<dbReference type="InParanoid" id="A0A316V2V3"/>
<dbReference type="STRING" id="1280837.A0A316V2V3"/>
<organism evidence="2 3">
    <name type="scientific">Meira miltonrushii</name>
    <dbReference type="NCBI Taxonomy" id="1280837"/>
    <lineage>
        <taxon>Eukaryota</taxon>
        <taxon>Fungi</taxon>
        <taxon>Dikarya</taxon>
        <taxon>Basidiomycota</taxon>
        <taxon>Ustilaginomycotina</taxon>
        <taxon>Exobasidiomycetes</taxon>
        <taxon>Exobasidiales</taxon>
        <taxon>Brachybasidiaceae</taxon>
        <taxon>Meira</taxon>
    </lineage>
</organism>
<evidence type="ECO:0000256" key="1">
    <source>
        <dbReference type="SAM" id="MobiDB-lite"/>
    </source>
</evidence>
<dbReference type="CDD" id="cd14688">
    <property type="entry name" value="bZIP_YAP"/>
    <property type="match status" value="1"/>
</dbReference>
<dbReference type="RefSeq" id="XP_025351886.1">
    <property type="nucleotide sequence ID" value="XM_025497955.1"/>
</dbReference>
<protein>
    <recommendedName>
        <fullName evidence="4">BZIP domain-containing protein</fullName>
    </recommendedName>
</protein>
<feature type="region of interest" description="Disordered" evidence="1">
    <location>
        <begin position="12"/>
        <end position="35"/>
    </location>
</feature>
<dbReference type="EMBL" id="KZ819607">
    <property type="protein sequence ID" value="PWN31584.1"/>
    <property type="molecule type" value="Genomic_DNA"/>
</dbReference>